<dbReference type="PROSITE" id="PS50253">
    <property type="entry name" value="COX3"/>
    <property type="match status" value="1"/>
</dbReference>
<evidence type="ECO:0000256" key="6">
    <source>
        <dbReference type="ARBA" id="ARBA00023136"/>
    </source>
</evidence>
<evidence type="ECO:0000256" key="7">
    <source>
        <dbReference type="RuleBase" id="RU003376"/>
    </source>
</evidence>
<dbReference type="Pfam" id="PF00510">
    <property type="entry name" value="COX3"/>
    <property type="match status" value="1"/>
</dbReference>
<keyword evidence="5 8" id="KW-1133">Transmembrane helix</keyword>
<dbReference type="InterPro" id="IPR024791">
    <property type="entry name" value="Cyt_c/ubiquinol_Oxase_su3"/>
</dbReference>
<accession>A0ABS7JHQ9</accession>
<keyword evidence="3" id="KW-1003">Cell membrane</keyword>
<evidence type="ECO:0000256" key="3">
    <source>
        <dbReference type="ARBA" id="ARBA00022475"/>
    </source>
</evidence>
<dbReference type="PANTHER" id="PTHR11403">
    <property type="entry name" value="CYTOCHROME C OXIDASE SUBUNIT III"/>
    <property type="match status" value="1"/>
</dbReference>
<feature type="transmembrane region" description="Helical" evidence="8">
    <location>
        <begin position="28"/>
        <end position="52"/>
    </location>
</feature>
<gene>
    <name evidence="10" type="ORF">K3177_01920</name>
</gene>
<protein>
    <submittedName>
        <fullName evidence="10">Cytochrome c oxidase subunit 3</fullName>
    </submittedName>
</protein>
<comment type="subcellular location">
    <subcellularLocation>
        <location evidence="1 7">Cell membrane</location>
        <topology evidence="1 7">Multi-pass membrane protein</topology>
    </subcellularLocation>
</comment>
<evidence type="ECO:0000256" key="2">
    <source>
        <dbReference type="ARBA" id="ARBA00010581"/>
    </source>
</evidence>
<dbReference type="PANTHER" id="PTHR11403:SF2">
    <property type="entry name" value="CYTOCHROME BO(3) UBIQUINOL OXIDASE SUBUNIT 3"/>
    <property type="match status" value="1"/>
</dbReference>
<feature type="transmembrane region" description="Helical" evidence="8">
    <location>
        <begin position="102"/>
        <end position="121"/>
    </location>
</feature>
<dbReference type="InterPro" id="IPR035973">
    <property type="entry name" value="Cyt_c_oxidase_su3-like_sf"/>
</dbReference>
<feature type="domain" description="Heme-copper oxidase subunit III family profile" evidence="9">
    <location>
        <begin position="1"/>
        <end position="207"/>
    </location>
</feature>
<comment type="caution">
    <text evidence="10">The sequence shown here is derived from an EMBL/GenBank/DDBJ whole genome shotgun (WGS) entry which is preliminary data.</text>
</comment>
<keyword evidence="4 7" id="KW-0812">Transmembrane</keyword>
<evidence type="ECO:0000256" key="1">
    <source>
        <dbReference type="ARBA" id="ARBA00004651"/>
    </source>
</evidence>
<dbReference type="SUPFAM" id="SSF81452">
    <property type="entry name" value="Cytochrome c oxidase subunit III-like"/>
    <property type="match status" value="1"/>
</dbReference>
<dbReference type="EMBL" id="JAIGNQ010000001">
    <property type="protein sequence ID" value="MBX7487262.1"/>
    <property type="molecule type" value="Genomic_DNA"/>
</dbReference>
<reference evidence="10 11" key="1">
    <citation type="submission" date="2021-08" db="EMBL/GenBank/DDBJ databases">
        <title>Comparative Genomics Analysis of the Genus Qipengyuania Reveals Extensive Genetic Diversity and Metabolic Versatility, Including the Description of Fifteen Novel Species.</title>
        <authorList>
            <person name="Liu Y."/>
        </authorList>
    </citation>
    <scope>NUCLEOTIDE SEQUENCE [LARGE SCALE GENOMIC DNA]</scope>
    <source>
        <strain evidence="10 11">GH25</strain>
    </source>
</reference>
<dbReference type="InterPro" id="IPR000298">
    <property type="entry name" value="Cyt_c_oxidase-like_su3"/>
</dbReference>
<feature type="transmembrane region" description="Helical" evidence="8">
    <location>
        <begin position="72"/>
        <end position="93"/>
    </location>
</feature>
<proteinExistence type="inferred from homology"/>
<name>A0ABS7JHQ9_9SPHN</name>
<feature type="transmembrane region" description="Helical" evidence="8">
    <location>
        <begin position="186"/>
        <end position="207"/>
    </location>
</feature>
<dbReference type="InterPro" id="IPR013833">
    <property type="entry name" value="Cyt_c_oxidase_su3_a-hlx"/>
</dbReference>
<dbReference type="Proteomes" id="UP000776651">
    <property type="component" value="Unassembled WGS sequence"/>
</dbReference>
<evidence type="ECO:0000256" key="8">
    <source>
        <dbReference type="SAM" id="Phobius"/>
    </source>
</evidence>
<evidence type="ECO:0000313" key="11">
    <source>
        <dbReference type="Proteomes" id="UP000776651"/>
    </source>
</evidence>
<sequence length="208" mass="22310">MSETSLYPGLNLGDGHGEAHDQAETTVFGFWVFLMSDLIIFGILFASYASYLDPIGMAGGPGPQDLFDIKSVAIQTAFLLVGGAAYGGVSLAVKYDQGRGKVAAWLLLCAALGAGFLFFEVKDFITQAGKGGTPQVSGWLSSYWTLVGLHGVHVLSGILWIFAMIAQIATRGLDDVVKVRLSMLGVFWHFLDLIWVGIFSLVFLVPLA</sequence>
<comment type="similarity">
    <text evidence="2 7">Belongs to the cytochrome c oxidase subunit 3 family.</text>
</comment>
<evidence type="ECO:0000256" key="5">
    <source>
        <dbReference type="ARBA" id="ARBA00022989"/>
    </source>
</evidence>
<evidence type="ECO:0000313" key="10">
    <source>
        <dbReference type="EMBL" id="MBX7487262.1"/>
    </source>
</evidence>
<dbReference type="Gene3D" id="1.20.120.80">
    <property type="entry name" value="Cytochrome c oxidase, subunit III, four-helix bundle"/>
    <property type="match status" value="1"/>
</dbReference>
<keyword evidence="6 8" id="KW-0472">Membrane</keyword>
<evidence type="ECO:0000256" key="4">
    <source>
        <dbReference type="ARBA" id="ARBA00022692"/>
    </source>
</evidence>
<evidence type="ECO:0000259" key="9">
    <source>
        <dbReference type="PROSITE" id="PS50253"/>
    </source>
</evidence>
<organism evidence="10 11">
    <name type="scientific">Qipengyuania pacifica</name>
    <dbReference type="NCBI Taxonomy" id="2860199"/>
    <lineage>
        <taxon>Bacteria</taxon>
        <taxon>Pseudomonadati</taxon>
        <taxon>Pseudomonadota</taxon>
        <taxon>Alphaproteobacteria</taxon>
        <taxon>Sphingomonadales</taxon>
        <taxon>Erythrobacteraceae</taxon>
        <taxon>Qipengyuania</taxon>
    </lineage>
</organism>
<keyword evidence="11" id="KW-1185">Reference proteome</keyword>
<feature type="transmembrane region" description="Helical" evidence="8">
    <location>
        <begin position="141"/>
        <end position="165"/>
    </location>
</feature>
<dbReference type="RefSeq" id="WP_221596672.1">
    <property type="nucleotide sequence ID" value="NZ_JAIGNQ010000001.1"/>
</dbReference>